<dbReference type="InterPro" id="IPR039424">
    <property type="entry name" value="SBP_5"/>
</dbReference>
<sequence>MNILKRKKLSLLLALILVVSSLAACGKSDTASQAPNAGQNASQDGEKSGKNGTIRIGQTWVIGALDPTDSSVPWGLTSHGVSEGFYMLDENGHLYSRFIKELKQTSDTSWDAILNEDVKFSDGSAVDAKALSDAMNAIQEKNELSNATVGKITFTPKGDYELEIKSERPTMTMDSVLAEWTNVVFKQDGDKFIFTGPYMVASMEPENKIELTPNPYYPDADKRQDVELRAFKDVTALKLAFESGDIDMAFTVTPDVAELLKKDGKMVKSIPAGYQYFGMCNLKDGALKDPKVREALNYGLNRQDYLDVLKGGKIETGLFASYYDFAGKEKLTYDKEKAMKILEEAGYKKNKDNIYEKDGKPLNIRLVTYTSRPDLGLIVQVMTSQLKDLGIKAESQVVDDIDQFKKSGQFDLMVYAQHTAPTGEPSFFLNQFFRTNEPNNTMGYSNPKVDKLLDQFGSEKDQAKRNEIAQEIQHIIYEDAPVLFLVDPEWHIAVSDKLKDYEPYGGDYYIVNAKLGL</sequence>
<evidence type="ECO:0000313" key="4">
    <source>
        <dbReference type="EMBL" id="VFB17115.1"/>
    </source>
</evidence>
<evidence type="ECO:0000313" key="5">
    <source>
        <dbReference type="Proteomes" id="UP000377798"/>
    </source>
</evidence>
<evidence type="ECO:0000259" key="3">
    <source>
        <dbReference type="Pfam" id="PF00496"/>
    </source>
</evidence>
<evidence type="ECO:0000256" key="1">
    <source>
        <dbReference type="SAM" id="MobiDB-lite"/>
    </source>
</evidence>
<proteinExistence type="predicted"/>
<keyword evidence="2" id="KW-0732">Signal</keyword>
<comment type="caution">
    <text evidence="4">The sequence shown here is derived from an EMBL/GenBank/DDBJ whole genome shotgun (WGS) entry which is preliminary data.</text>
</comment>
<dbReference type="GO" id="GO:0043190">
    <property type="term" value="C:ATP-binding cassette (ABC) transporter complex"/>
    <property type="evidence" value="ECO:0007669"/>
    <property type="project" value="InterPro"/>
</dbReference>
<dbReference type="SUPFAM" id="SSF53850">
    <property type="entry name" value="Periplasmic binding protein-like II"/>
    <property type="match status" value="1"/>
</dbReference>
<dbReference type="InterPro" id="IPR030678">
    <property type="entry name" value="Peptide/Ni-bd"/>
</dbReference>
<dbReference type="RefSeq" id="WP_072469950.1">
    <property type="nucleotide sequence ID" value="NZ_CAACYI010000001.1"/>
</dbReference>
<dbReference type="PIRSF" id="PIRSF002741">
    <property type="entry name" value="MppA"/>
    <property type="match status" value="1"/>
</dbReference>
<dbReference type="Gene3D" id="3.10.105.10">
    <property type="entry name" value="Dipeptide-binding Protein, Domain 3"/>
    <property type="match status" value="1"/>
</dbReference>
<dbReference type="PROSITE" id="PS51257">
    <property type="entry name" value="PROKAR_LIPOPROTEIN"/>
    <property type="match status" value="1"/>
</dbReference>
<feature type="signal peptide" evidence="2">
    <location>
        <begin position="1"/>
        <end position="23"/>
    </location>
</feature>
<dbReference type="PANTHER" id="PTHR30290">
    <property type="entry name" value="PERIPLASMIC BINDING COMPONENT OF ABC TRANSPORTER"/>
    <property type="match status" value="1"/>
</dbReference>
<dbReference type="GO" id="GO:0015833">
    <property type="term" value="P:peptide transport"/>
    <property type="evidence" value="ECO:0007669"/>
    <property type="project" value="TreeGrafter"/>
</dbReference>
<dbReference type="EMBL" id="CAACYI010000001">
    <property type="protein sequence ID" value="VFB17115.1"/>
    <property type="molecule type" value="Genomic_DNA"/>
</dbReference>
<dbReference type="Pfam" id="PF00496">
    <property type="entry name" value="SBP_bac_5"/>
    <property type="match status" value="1"/>
</dbReference>
<feature type="domain" description="Solute-binding protein family 5" evidence="3">
    <location>
        <begin position="106"/>
        <end position="437"/>
    </location>
</feature>
<gene>
    <name evidence="4" type="primary">gsiB_2</name>
    <name evidence="4" type="ORF">NCTC13150_01700</name>
</gene>
<feature type="chain" id="PRO_5039729428" evidence="2">
    <location>
        <begin position="24"/>
        <end position="517"/>
    </location>
</feature>
<feature type="region of interest" description="Disordered" evidence="1">
    <location>
        <begin position="29"/>
        <end position="51"/>
    </location>
</feature>
<dbReference type="Gene3D" id="3.40.190.10">
    <property type="entry name" value="Periplasmic binding protein-like II"/>
    <property type="match status" value="1"/>
</dbReference>
<accession>A0A8H2MA79</accession>
<dbReference type="InterPro" id="IPR000914">
    <property type="entry name" value="SBP_5_dom"/>
</dbReference>
<dbReference type="PANTHER" id="PTHR30290:SF81">
    <property type="entry name" value="OLIGOPEPTIDE-BINDING PROTEIN OPPA"/>
    <property type="match status" value="1"/>
</dbReference>
<name>A0A8H2MA79_9FIRM</name>
<feature type="compositionally biased region" description="Polar residues" evidence="1">
    <location>
        <begin position="29"/>
        <end position="43"/>
    </location>
</feature>
<keyword evidence="5" id="KW-1185">Reference proteome</keyword>
<dbReference type="GO" id="GO:0042597">
    <property type="term" value="C:periplasmic space"/>
    <property type="evidence" value="ECO:0007669"/>
    <property type="project" value="UniProtKB-ARBA"/>
</dbReference>
<reference evidence="4 5" key="1">
    <citation type="submission" date="2019-02" db="EMBL/GenBank/DDBJ databases">
        <authorList>
            <consortium name="Pathogen Informatics"/>
        </authorList>
    </citation>
    <scope>NUCLEOTIDE SEQUENCE [LARGE SCALE GENOMIC DNA]</scope>
    <source>
        <strain evidence="4 5">3012STDY7089603</strain>
    </source>
</reference>
<dbReference type="Proteomes" id="UP000377798">
    <property type="component" value="Unassembled WGS sequence"/>
</dbReference>
<dbReference type="AlphaFoldDB" id="A0A8H2MA79"/>
<protein>
    <submittedName>
        <fullName evidence="4">Glutathione-binding protein gsiB</fullName>
    </submittedName>
</protein>
<organism evidence="4 5">
    <name type="scientific">Urinicoccus massiliensis</name>
    <dbReference type="NCBI Taxonomy" id="1723382"/>
    <lineage>
        <taxon>Bacteria</taxon>
        <taxon>Bacillati</taxon>
        <taxon>Bacillota</taxon>
        <taxon>Tissierellia</taxon>
        <taxon>Tissierellales</taxon>
        <taxon>Peptoniphilaceae</taxon>
        <taxon>Urinicoccus</taxon>
    </lineage>
</organism>
<dbReference type="GO" id="GO:1904680">
    <property type="term" value="F:peptide transmembrane transporter activity"/>
    <property type="evidence" value="ECO:0007669"/>
    <property type="project" value="TreeGrafter"/>
</dbReference>
<evidence type="ECO:0000256" key="2">
    <source>
        <dbReference type="SAM" id="SignalP"/>
    </source>
</evidence>